<accession>M7BS57</accession>
<evidence type="ECO:0000313" key="2">
    <source>
        <dbReference type="Proteomes" id="UP000031443"/>
    </source>
</evidence>
<protein>
    <submittedName>
        <fullName evidence="1">Uncharacterized protein</fullName>
    </submittedName>
</protein>
<organism evidence="1 2">
    <name type="scientific">Chelonia mydas</name>
    <name type="common">Green sea-turtle</name>
    <name type="synonym">Chelonia agassizi</name>
    <dbReference type="NCBI Taxonomy" id="8469"/>
    <lineage>
        <taxon>Eukaryota</taxon>
        <taxon>Metazoa</taxon>
        <taxon>Chordata</taxon>
        <taxon>Craniata</taxon>
        <taxon>Vertebrata</taxon>
        <taxon>Euteleostomi</taxon>
        <taxon>Archelosauria</taxon>
        <taxon>Testudinata</taxon>
        <taxon>Testudines</taxon>
        <taxon>Cryptodira</taxon>
        <taxon>Durocryptodira</taxon>
        <taxon>Americhelydia</taxon>
        <taxon>Chelonioidea</taxon>
        <taxon>Cheloniidae</taxon>
        <taxon>Chelonia</taxon>
    </lineage>
</organism>
<dbReference type="AlphaFoldDB" id="M7BS57"/>
<sequence>MQNLTTSSKTSAFLYKGSDLANTYTTAWAALWPPAPFGQHGGMVDSGMQNFTRKPQHFCV</sequence>
<reference evidence="2" key="1">
    <citation type="journal article" date="2013" name="Nat. Genet.">
        <title>The draft genomes of soft-shell turtle and green sea turtle yield insights into the development and evolution of the turtle-specific body plan.</title>
        <authorList>
            <person name="Wang Z."/>
            <person name="Pascual-Anaya J."/>
            <person name="Zadissa A."/>
            <person name="Li W."/>
            <person name="Niimura Y."/>
            <person name="Huang Z."/>
            <person name="Li C."/>
            <person name="White S."/>
            <person name="Xiong Z."/>
            <person name="Fang D."/>
            <person name="Wang B."/>
            <person name="Ming Y."/>
            <person name="Chen Y."/>
            <person name="Zheng Y."/>
            <person name="Kuraku S."/>
            <person name="Pignatelli M."/>
            <person name="Herrero J."/>
            <person name="Beal K."/>
            <person name="Nozawa M."/>
            <person name="Li Q."/>
            <person name="Wang J."/>
            <person name="Zhang H."/>
            <person name="Yu L."/>
            <person name="Shigenobu S."/>
            <person name="Wang J."/>
            <person name="Liu J."/>
            <person name="Flicek P."/>
            <person name="Searle S."/>
            <person name="Wang J."/>
            <person name="Kuratani S."/>
            <person name="Yin Y."/>
            <person name="Aken B."/>
            <person name="Zhang G."/>
            <person name="Irie N."/>
        </authorList>
    </citation>
    <scope>NUCLEOTIDE SEQUENCE [LARGE SCALE GENOMIC DNA]</scope>
</reference>
<gene>
    <name evidence="1" type="ORF">UY3_04166</name>
</gene>
<proteinExistence type="predicted"/>
<name>M7BS57_CHEMY</name>
<dbReference type="EMBL" id="KB518916">
    <property type="protein sequence ID" value="EMP38600.1"/>
    <property type="molecule type" value="Genomic_DNA"/>
</dbReference>
<keyword evidence="2" id="KW-1185">Reference proteome</keyword>
<evidence type="ECO:0000313" key="1">
    <source>
        <dbReference type="EMBL" id="EMP38600.1"/>
    </source>
</evidence>
<dbReference type="Proteomes" id="UP000031443">
    <property type="component" value="Unassembled WGS sequence"/>
</dbReference>